<reference evidence="2 3" key="1">
    <citation type="submission" date="2022-07" db="EMBL/GenBank/DDBJ databases">
        <title>Methylomonas rivi sp. nov., Methylomonas rosea sp. nov., Methylomonas aureus sp. nov. and Methylomonas subterranea sp. nov., four novel methanotrophs isolated from a freshwater creek and the deep terrestrial subsurface.</title>
        <authorList>
            <person name="Abin C."/>
            <person name="Sankaranarayanan K."/>
            <person name="Garner C."/>
            <person name="Sindelar R."/>
            <person name="Kotary K."/>
            <person name="Garner R."/>
            <person name="Barclay S."/>
            <person name="Lawson P."/>
            <person name="Krumholz L."/>
        </authorList>
    </citation>
    <scope>NUCLEOTIDE SEQUENCE [LARGE SCALE GENOMIC DNA]</scope>
    <source>
        <strain evidence="2 3">WSC-6</strain>
    </source>
</reference>
<dbReference type="InterPro" id="IPR036527">
    <property type="entry name" value="SCP2_sterol-bd_dom_sf"/>
</dbReference>
<keyword evidence="3" id="KW-1185">Reference proteome</keyword>
<accession>A0ABT1U8F3</accession>
<evidence type="ECO:0000313" key="3">
    <source>
        <dbReference type="Proteomes" id="UP001524586"/>
    </source>
</evidence>
<dbReference type="PANTHER" id="PTHR12788:SF10">
    <property type="entry name" value="PROTEIN-TYROSINE SULFOTRANSFERASE"/>
    <property type="match status" value="1"/>
</dbReference>
<dbReference type="Gene3D" id="3.40.50.300">
    <property type="entry name" value="P-loop containing nucleotide triphosphate hydrolases"/>
    <property type="match status" value="1"/>
</dbReference>
<dbReference type="SUPFAM" id="SSF55718">
    <property type="entry name" value="SCP-like"/>
    <property type="match status" value="1"/>
</dbReference>
<name>A0ABT1U8F3_9GAMM</name>
<dbReference type="Pfam" id="PF13469">
    <property type="entry name" value="Sulfotransfer_3"/>
    <property type="match status" value="1"/>
</dbReference>
<dbReference type="InterPro" id="IPR026634">
    <property type="entry name" value="TPST-like"/>
</dbReference>
<sequence>MCDPVFIISCERSGSTMLRYIVDSHSEIACPGHLYIGQLCDSLNILLTGTLAQNQKELSEVNKKLLVISETKKIIENVIARYLIEKNKSTWCEKTPMNLEYLDLLNEHYPNAKYICLYRHCMDVVHSSLNLSKYRFLPEHVPFVQRNPGNIIAAMTENWLEKTEKLLKFEESHPEQCFRVKYESIVTKPEETLAKLFEFLDVYWEEDLIDKVFRIDHDKGEGDGRAVLSKKIRKDSVGKGVEVPKTGIPEKFLPKIEKLLFELDYGSLDSYYINKEIQLEKILVDSNLLKIRLENAIKTNRANFPLLKGIWKIIFTDESNSILTIDLSEKEAVFVNTNIQADFTLSLPTTLLSDMFDGIRDGIEVFSQGEIQVEGTDDKDKLISFGRLVLS</sequence>
<evidence type="ECO:0000313" key="2">
    <source>
        <dbReference type="EMBL" id="MCQ8129798.1"/>
    </source>
</evidence>
<dbReference type="RefSeq" id="WP_256616226.1">
    <property type="nucleotide sequence ID" value="NZ_JANIBK010000099.1"/>
</dbReference>
<comment type="caution">
    <text evidence="2">The sequence shown here is derived from an EMBL/GenBank/DDBJ whole genome shotgun (WGS) entry which is preliminary data.</text>
</comment>
<dbReference type="SUPFAM" id="SSF52540">
    <property type="entry name" value="P-loop containing nucleoside triphosphate hydrolases"/>
    <property type="match status" value="1"/>
</dbReference>
<dbReference type="PANTHER" id="PTHR12788">
    <property type="entry name" value="PROTEIN-TYROSINE SULFOTRANSFERASE 2"/>
    <property type="match status" value="1"/>
</dbReference>
<protein>
    <submittedName>
        <fullName evidence="2">Sulfotransferase</fullName>
    </submittedName>
</protein>
<dbReference type="Proteomes" id="UP001524586">
    <property type="component" value="Unassembled WGS sequence"/>
</dbReference>
<dbReference type="InterPro" id="IPR027417">
    <property type="entry name" value="P-loop_NTPase"/>
</dbReference>
<gene>
    <name evidence="2" type="ORF">NP596_15165</name>
</gene>
<dbReference type="EMBL" id="JANIBK010000099">
    <property type="protein sequence ID" value="MCQ8129798.1"/>
    <property type="molecule type" value="Genomic_DNA"/>
</dbReference>
<proteinExistence type="predicted"/>
<keyword evidence="1" id="KW-0808">Transferase</keyword>
<evidence type="ECO:0000256" key="1">
    <source>
        <dbReference type="ARBA" id="ARBA00022679"/>
    </source>
</evidence>
<organism evidence="2 3">
    <name type="scientific">Methylomonas rivi</name>
    <dbReference type="NCBI Taxonomy" id="2952226"/>
    <lineage>
        <taxon>Bacteria</taxon>
        <taxon>Pseudomonadati</taxon>
        <taxon>Pseudomonadota</taxon>
        <taxon>Gammaproteobacteria</taxon>
        <taxon>Methylococcales</taxon>
        <taxon>Methylococcaceae</taxon>
        <taxon>Methylomonas</taxon>
    </lineage>
</organism>